<name>V9EZA8_PHYNI</name>
<evidence type="ECO:0000313" key="2">
    <source>
        <dbReference type="Proteomes" id="UP000018721"/>
    </source>
</evidence>
<dbReference type="Proteomes" id="UP000018721">
    <property type="component" value="Unassembled WGS sequence"/>
</dbReference>
<proteinExistence type="predicted"/>
<organism evidence="1 2">
    <name type="scientific">Phytophthora nicotianae P1569</name>
    <dbReference type="NCBI Taxonomy" id="1317065"/>
    <lineage>
        <taxon>Eukaryota</taxon>
        <taxon>Sar</taxon>
        <taxon>Stramenopiles</taxon>
        <taxon>Oomycota</taxon>
        <taxon>Peronosporomycetes</taxon>
        <taxon>Peronosporales</taxon>
        <taxon>Peronosporaceae</taxon>
        <taxon>Phytophthora</taxon>
    </lineage>
</organism>
<accession>V9EZA8</accession>
<gene>
    <name evidence="1" type="ORF">F443_10705</name>
</gene>
<dbReference type="HOGENOM" id="CLU_3018459_0_0_1"/>
<comment type="caution">
    <text evidence="1">The sequence shown here is derived from an EMBL/GenBank/DDBJ whole genome shotgun (WGS) entry which is preliminary data.</text>
</comment>
<sequence>MQMVKACKLTPQKSTRQRRSQLINKFNKARSRTHISLEMARGALKGVSIFFKENPS</sequence>
<evidence type="ECO:0000313" key="1">
    <source>
        <dbReference type="EMBL" id="ETI44609.1"/>
    </source>
</evidence>
<dbReference type="AlphaFoldDB" id="V9EZA8"/>
<keyword evidence="2" id="KW-1185">Reference proteome</keyword>
<reference evidence="1 2" key="1">
    <citation type="submission" date="2013-11" db="EMBL/GenBank/DDBJ databases">
        <title>The Genome Sequence of Phytophthora parasitica P1569.</title>
        <authorList>
            <consortium name="The Broad Institute Genomics Platform"/>
            <person name="Russ C."/>
            <person name="Tyler B."/>
            <person name="Panabieres F."/>
            <person name="Shan W."/>
            <person name="Tripathy S."/>
            <person name="Grunwald N."/>
            <person name="Machado M."/>
            <person name="Johnson C.S."/>
            <person name="Arredondo F."/>
            <person name="Hong C."/>
            <person name="Coffey M."/>
            <person name="Young S.K."/>
            <person name="Zeng Q."/>
            <person name="Gargeya S."/>
            <person name="Fitzgerald M."/>
            <person name="Abouelleil A."/>
            <person name="Alvarado L."/>
            <person name="Chapman S.B."/>
            <person name="Gainer-Dewar J."/>
            <person name="Goldberg J."/>
            <person name="Griggs A."/>
            <person name="Gujja S."/>
            <person name="Hansen M."/>
            <person name="Howarth C."/>
            <person name="Imamovic A."/>
            <person name="Ireland A."/>
            <person name="Larimer J."/>
            <person name="McCowan C."/>
            <person name="Murphy C."/>
            <person name="Pearson M."/>
            <person name="Poon T.W."/>
            <person name="Priest M."/>
            <person name="Roberts A."/>
            <person name="Saif S."/>
            <person name="Shea T."/>
            <person name="Sykes S."/>
            <person name="Wortman J."/>
            <person name="Nusbaum C."/>
            <person name="Birren B."/>
        </authorList>
    </citation>
    <scope>NUCLEOTIDE SEQUENCE [LARGE SCALE GENOMIC DNA]</scope>
    <source>
        <strain evidence="1 2">P1569</strain>
    </source>
</reference>
<protein>
    <submittedName>
        <fullName evidence="1">Uncharacterized protein</fullName>
    </submittedName>
</protein>
<dbReference type="EMBL" id="ANIZ01001816">
    <property type="protein sequence ID" value="ETI44609.1"/>
    <property type="molecule type" value="Genomic_DNA"/>
</dbReference>